<dbReference type="RefSeq" id="WP_062411093.1">
    <property type="nucleotide sequence ID" value="NZ_BJCS01000011.1"/>
</dbReference>
<dbReference type="PATRIC" id="fig|162209.4.peg.4491"/>
<proteinExistence type="inferred from homology"/>
<dbReference type="PRINTS" id="PR00719">
    <property type="entry name" value="LMWPTPASE"/>
</dbReference>
<dbReference type="SMART" id="SM00226">
    <property type="entry name" value="LMWPc"/>
    <property type="match status" value="1"/>
</dbReference>
<dbReference type="STRING" id="162209.IJ22_42440"/>
<name>A0A0U2UNA6_9BACL</name>
<dbReference type="PANTHER" id="PTHR11717:SF31">
    <property type="entry name" value="LOW MOLECULAR WEIGHT PROTEIN-TYROSINE-PHOSPHATASE ETP-RELATED"/>
    <property type="match status" value="1"/>
</dbReference>
<reference evidence="4 5" key="2">
    <citation type="journal article" date="2016" name="Genome Announc.">
        <title>Complete Genome Sequences of Two Interactive Moderate Thermophiles, Paenibacillus napthalenovorans 32O-Y and Paenibacillus sp. 32O-W.</title>
        <authorList>
            <person name="Butler R.R.III."/>
            <person name="Wang J."/>
            <person name="Stark B.C."/>
            <person name="Pombert J.F."/>
        </authorList>
    </citation>
    <scope>NUCLEOTIDE SEQUENCE [LARGE SCALE GENOMIC DNA]</scope>
    <source>
        <strain evidence="4 5">32O-Y</strain>
    </source>
</reference>
<dbReference type="KEGG" id="pnp:IJ22_42440"/>
<dbReference type="Proteomes" id="UP000061660">
    <property type="component" value="Chromosome"/>
</dbReference>
<keyword evidence="2" id="KW-0378">Hydrolase</keyword>
<dbReference type="InterPro" id="IPR017867">
    <property type="entry name" value="Tyr_phospatase_low_mol_wt"/>
</dbReference>
<dbReference type="InterPro" id="IPR050438">
    <property type="entry name" value="LMW_PTPase"/>
</dbReference>
<evidence type="ECO:0000256" key="2">
    <source>
        <dbReference type="ARBA" id="ARBA00022801"/>
    </source>
</evidence>
<evidence type="ECO:0000313" key="5">
    <source>
        <dbReference type="Proteomes" id="UP000061660"/>
    </source>
</evidence>
<dbReference type="SUPFAM" id="SSF52788">
    <property type="entry name" value="Phosphotyrosine protein phosphatases I"/>
    <property type="match status" value="1"/>
</dbReference>
<dbReference type="Gene3D" id="3.40.50.2300">
    <property type="match status" value="1"/>
</dbReference>
<dbReference type="InterPro" id="IPR036196">
    <property type="entry name" value="Ptyr_pPase_sf"/>
</dbReference>
<comment type="similarity">
    <text evidence="1">Belongs to the low molecular weight phosphotyrosine protein phosphatase family.</text>
</comment>
<keyword evidence="5" id="KW-1185">Reference proteome</keyword>
<dbReference type="Pfam" id="PF01451">
    <property type="entry name" value="LMWPc"/>
    <property type="match status" value="1"/>
</dbReference>
<dbReference type="PANTHER" id="PTHR11717">
    <property type="entry name" value="LOW MOLECULAR WEIGHT PROTEIN TYROSINE PHOSPHATASE"/>
    <property type="match status" value="1"/>
</dbReference>
<organism evidence="4 5">
    <name type="scientific">Paenibacillus naphthalenovorans</name>
    <dbReference type="NCBI Taxonomy" id="162209"/>
    <lineage>
        <taxon>Bacteria</taxon>
        <taxon>Bacillati</taxon>
        <taxon>Bacillota</taxon>
        <taxon>Bacilli</taxon>
        <taxon>Bacillales</taxon>
        <taxon>Paenibacillaceae</taxon>
        <taxon>Paenibacillus</taxon>
    </lineage>
</organism>
<evidence type="ECO:0000256" key="3">
    <source>
        <dbReference type="ARBA" id="ARBA00022912"/>
    </source>
</evidence>
<dbReference type="OrthoDB" id="9784339at2"/>
<keyword evidence="3" id="KW-0904">Protein phosphatase</keyword>
<reference evidence="5" key="1">
    <citation type="submission" date="2015-12" db="EMBL/GenBank/DDBJ databases">
        <title>Complete genome sequences of two moderately thermophilic Paenibacillus species.</title>
        <authorList>
            <person name="Butler R.III."/>
            <person name="Wang J."/>
            <person name="Stark B.C."/>
            <person name="Pombert J.-F."/>
        </authorList>
    </citation>
    <scope>NUCLEOTIDE SEQUENCE [LARGE SCALE GENOMIC DNA]</scope>
    <source>
        <strain evidence="5">32O-Y</strain>
    </source>
</reference>
<gene>
    <name evidence="4" type="ORF">IJ22_42440</name>
</gene>
<dbReference type="GO" id="GO:0004725">
    <property type="term" value="F:protein tyrosine phosphatase activity"/>
    <property type="evidence" value="ECO:0007669"/>
    <property type="project" value="InterPro"/>
</dbReference>
<evidence type="ECO:0000313" key="4">
    <source>
        <dbReference type="EMBL" id="ALS24540.1"/>
    </source>
</evidence>
<protein>
    <submittedName>
        <fullName evidence="4">Protein-tyrosine phosphatase</fullName>
    </submittedName>
</protein>
<dbReference type="AlphaFoldDB" id="A0A0U2UNA6"/>
<accession>A0A0U2UNA6</accession>
<dbReference type="CDD" id="cd16344">
    <property type="entry name" value="LMWPAP"/>
    <property type="match status" value="1"/>
</dbReference>
<sequence length="194" mass="21753">MNRILFVCTGNTCRSPMAEGIMRKILSEEGLTDIEVRSAGVAAYEGTQLSDHAASVLKNKGCVGPSASTFLSQILIDWADLVLTMTSSHKRHTIQLYPEAVDKVYTLKEYVQDDPQLADKISEMESLITELELKQALSGQITEEERERVLTLQKELPLPDIADPFGGSYREYEKCAWEIEECLIKLAAKLKKDR</sequence>
<dbReference type="InterPro" id="IPR023485">
    <property type="entry name" value="Ptyr_pPase"/>
</dbReference>
<evidence type="ECO:0000256" key="1">
    <source>
        <dbReference type="ARBA" id="ARBA00011063"/>
    </source>
</evidence>
<dbReference type="EMBL" id="CP013652">
    <property type="protein sequence ID" value="ALS24540.1"/>
    <property type="molecule type" value="Genomic_DNA"/>
</dbReference>